<dbReference type="GO" id="GO:0006629">
    <property type="term" value="P:lipid metabolic process"/>
    <property type="evidence" value="ECO:0007669"/>
    <property type="project" value="InterPro"/>
</dbReference>
<reference evidence="10" key="1">
    <citation type="submission" date="2022-07" db="EMBL/GenBank/DDBJ databases">
        <title>Genome Sequence of Leucocoprinus birnbaumii.</title>
        <authorList>
            <person name="Buettner E."/>
        </authorList>
    </citation>
    <scope>NUCLEOTIDE SEQUENCE</scope>
    <source>
        <strain evidence="10">VT141</strain>
    </source>
</reference>
<feature type="transmembrane region" description="Helical" evidence="8">
    <location>
        <begin position="154"/>
        <end position="170"/>
    </location>
</feature>
<evidence type="ECO:0000256" key="8">
    <source>
        <dbReference type="SAM" id="Phobius"/>
    </source>
</evidence>
<feature type="transmembrane region" description="Helical" evidence="8">
    <location>
        <begin position="282"/>
        <end position="299"/>
    </location>
</feature>
<evidence type="ECO:0000256" key="2">
    <source>
        <dbReference type="ARBA" id="ARBA00005179"/>
    </source>
</evidence>
<evidence type="ECO:0000259" key="9">
    <source>
        <dbReference type="Pfam" id="PF13813"/>
    </source>
</evidence>
<comment type="caution">
    <text evidence="10">The sequence shown here is derived from an EMBL/GenBank/DDBJ whole genome shotgun (WGS) entry which is preliminary data.</text>
</comment>
<name>A0AAD5W1W6_9AGAR</name>
<comment type="similarity">
    <text evidence="3">Belongs to the wax synthase family.</text>
</comment>
<dbReference type="InterPro" id="IPR032805">
    <property type="entry name" value="Wax_synthase_dom"/>
</dbReference>
<organism evidence="10 11">
    <name type="scientific">Leucocoprinus birnbaumii</name>
    <dbReference type="NCBI Taxonomy" id="56174"/>
    <lineage>
        <taxon>Eukaryota</taxon>
        <taxon>Fungi</taxon>
        <taxon>Dikarya</taxon>
        <taxon>Basidiomycota</taxon>
        <taxon>Agaricomycotina</taxon>
        <taxon>Agaricomycetes</taxon>
        <taxon>Agaricomycetidae</taxon>
        <taxon>Agaricales</taxon>
        <taxon>Agaricineae</taxon>
        <taxon>Agaricaceae</taxon>
        <taxon>Leucocoprinus</taxon>
    </lineage>
</organism>
<evidence type="ECO:0000313" key="11">
    <source>
        <dbReference type="Proteomes" id="UP001213000"/>
    </source>
</evidence>
<evidence type="ECO:0000256" key="1">
    <source>
        <dbReference type="ARBA" id="ARBA00004141"/>
    </source>
</evidence>
<dbReference type="InterPro" id="IPR044851">
    <property type="entry name" value="Wax_synthase"/>
</dbReference>
<dbReference type="GO" id="GO:0016020">
    <property type="term" value="C:membrane"/>
    <property type="evidence" value="ECO:0007669"/>
    <property type="project" value="UniProtKB-SubCell"/>
</dbReference>
<accession>A0AAD5W1W6</accession>
<dbReference type="Pfam" id="PF13813">
    <property type="entry name" value="MBOAT_2"/>
    <property type="match status" value="1"/>
</dbReference>
<keyword evidence="5 8" id="KW-0812">Transmembrane</keyword>
<evidence type="ECO:0000256" key="3">
    <source>
        <dbReference type="ARBA" id="ARBA00007282"/>
    </source>
</evidence>
<dbReference type="Proteomes" id="UP001213000">
    <property type="component" value="Unassembled WGS sequence"/>
</dbReference>
<sequence>MPHFRPRSTYLLFLAGLHQALIALSYTLKHTQHRSWAFSLIAFVTYRILFRSRFASLTGITIIDNTIGSCILFQTASAFHRLVVIDAHTSLYRIREKPGYIASASFKERLFWGIDLLFNPRGVGWAHKISRLPRATDKTTDSRIKFILSRSRKLCLDATIFLFLLVFWAIDPTITYGLAQDFSQSLFRRSYISLLGLLGVFMVLDAIHCIVSMTAVGLGFSSPFDWPPFFGSPTNAYNLRNLWGEVWHQSLRKSLGALSDSVIQSSLPQSWRPDRSTIVYRLLRLHVVFFLSGLIHMGADFVTMGRWSSSFLIFFLLQPLGITLEIVAQHIFMGSLGRVKEPSMMWRLVGYIWVICWLSAVMPFAQGFISETGAHHGIPGLDIDGEQPPFFRL</sequence>
<keyword evidence="7 8" id="KW-0472">Membrane</keyword>
<feature type="domain" description="Wax synthase" evidence="9">
    <location>
        <begin position="226"/>
        <end position="316"/>
    </location>
</feature>
<evidence type="ECO:0000313" key="10">
    <source>
        <dbReference type="EMBL" id="KAJ3576430.1"/>
    </source>
</evidence>
<comment type="pathway">
    <text evidence="2">Secondary metabolite biosynthesis.</text>
</comment>
<keyword evidence="4" id="KW-0808">Transferase</keyword>
<evidence type="ECO:0000256" key="7">
    <source>
        <dbReference type="ARBA" id="ARBA00023136"/>
    </source>
</evidence>
<evidence type="ECO:0000256" key="5">
    <source>
        <dbReference type="ARBA" id="ARBA00022692"/>
    </source>
</evidence>
<protein>
    <recommendedName>
        <fullName evidence="9">Wax synthase domain-containing protein</fullName>
    </recommendedName>
</protein>
<evidence type="ECO:0000256" key="6">
    <source>
        <dbReference type="ARBA" id="ARBA00022989"/>
    </source>
</evidence>
<feature type="transmembrane region" description="Helical" evidence="8">
    <location>
        <begin position="190"/>
        <end position="211"/>
    </location>
</feature>
<dbReference type="AlphaFoldDB" id="A0AAD5W1W6"/>
<dbReference type="EMBL" id="JANIEX010000012">
    <property type="protein sequence ID" value="KAJ3576430.1"/>
    <property type="molecule type" value="Genomic_DNA"/>
</dbReference>
<feature type="transmembrane region" description="Helical" evidence="8">
    <location>
        <begin position="311"/>
        <end position="336"/>
    </location>
</feature>
<evidence type="ECO:0000256" key="4">
    <source>
        <dbReference type="ARBA" id="ARBA00022679"/>
    </source>
</evidence>
<dbReference type="PANTHER" id="PTHR31595">
    <property type="entry name" value="LONG-CHAIN-ALCOHOL O-FATTY-ACYLTRANSFERASE 3-RELATED"/>
    <property type="match status" value="1"/>
</dbReference>
<gene>
    <name evidence="10" type="ORF">NP233_g445</name>
</gene>
<dbReference type="GO" id="GO:0008374">
    <property type="term" value="F:O-acyltransferase activity"/>
    <property type="evidence" value="ECO:0007669"/>
    <property type="project" value="InterPro"/>
</dbReference>
<dbReference type="PANTHER" id="PTHR31595:SF57">
    <property type="entry name" value="OS04G0481900 PROTEIN"/>
    <property type="match status" value="1"/>
</dbReference>
<keyword evidence="11" id="KW-1185">Reference proteome</keyword>
<feature type="transmembrane region" description="Helical" evidence="8">
    <location>
        <begin position="348"/>
        <end position="369"/>
    </location>
</feature>
<comment type="subcellular location">
    <subcellularLocation>
        <location evidence="1">Membrane</location>
        <topology evidence="1">Multi-pass membrane protein</topology>
    </subcellularLocation>
</comment>
<keyword evidence="6 8" id="KW-1133">Transmembrane helix</keyword>
<proteinExistence type="inferred from homology"/>